<evidence type="ECO:0000256" key="1">
    <source>
        <dbReference type="PROSITE-ProRule" id="PRU00221"/>
    </source>
</evidence>
<reference evidence="4" key="1">
    <citation type="submission" date="2021-01" db="UniProtKB">
        <authorList>
            <consortium name="EnsemblMetazoa"/>
        </authorList>
    </citation>
    <scope>IDENTIFICATION</scope>
</reference>
<dbReference type="InParanoid" id="A0A7M7KUY4"/>
<dbReference type="PROSITE" id="PS50082">
    <property type="entry name" value="WD_REPEATS_2"/>
    <property type="match status" value="2"/>
</dbReference>
<dbReference type="RefSeq" id="XP_022672127.1">
    <property type="nucleotide sequence ID" value="XM_022816392.1"/>
</dbReference>
<feature type="region of interest" description="Disordered" evidence="2">
    <location>
        <begin position="1469"/>
        <end position="1580"/>
    </location>
</feature>
<dbReference type="GO" id="GO:0072686">
    <property type="term" value="C:mitotic spindle"/>
    <property type="evidence" value="ECO:0007669"/>
    <property type="project" value="TreeGrafter"/>
</dbReference>
<feature type="domain" description="MABP1/WDR62 second WD40" evidence="3">
    <location>
        <begin position="437"/>
        <end position="792"/>
    </location>
</feature>
<dbReference type="PROSITE" id="PS50294">
    <property type="entry name" value="WD_REPEATS_REGION"/>
    <property type="match status" value="1"/>
</dbReference>
<dbReference type="Proteomes" id="UP000594260">
    <property type="component" value="Unplaced"/>
</dbReference>
<feature type="region of interest" description="Disordered" evidence="2">
    <location>
        <begin position="1696"/>
        <end position="1720"/>
    </location>
</feature>
<feature type="compositionally biased region" description="Polar residues" evidence="2">
    <location>
        <begin position="1703"/>
        <end position="1720"/>
    </location>
</feature>
<dbReference type="GeneID" id="111254934"/>
<dbReference type="GO" id="GO:0007099">
    <property type="term" value="P:centriole replication"/>
    <property type="evidence" value="ECO:0007669"/>
    <property type="project" value="TreeGrafter"/>
</dbReference>
<dbReference type="InterPro" id="IPR056162">
    <property type="entry name" value="WD40_MABP1-WDR62_2nd"/>
</dbReference>
<dbReference type="InterPro" id="IPR015943">
    <property type="entry name" value="WD40/YVTN_repeat-like_dom_sf"/>
</dbReference>
<feature type="repeat" description="WD" evidence="1">
    <location>
        <begin position="759"/>
        <end position="792"/>
    </location>
</feature>
<dbReference type="CTD" id="284403"/>
<feature type="compositionally biased region" description="Low complexity" evidence="2">
    <location>
        <begin position="952"/>
        <end position="998"/>
    </location>
</feature>
<feature type="region of interest" description="Disordered" evidence="2">
    <location>
        <begin position="1378"/>
        <end position="1410"/>
    </location>
</feature>
<sequence length="1783" mass="192064">MLSGLGGASGMAVLSSGEHTDNSSSLLQSGHPPNLGLVSTSLAENNIAMSIGSGNNSINNMNSQNSSIPVIRAPTLRRGRDVIPLSERVELERVLGLTVTSSAAVAVDPLTATVAYPAGCVVILYNSKTNRQTHIVSPSKKTITSLAFSWDGKFLATGECGHQPQLRIWDVERRQQLAEFPGHKYGINCVAFSPNLKYVVSVGSQHDSVVNVWDWRSDTKVASNKVSSKVKSVTFAASGNYFVTVGNRHVKFWYLEHAKLIANMAEPMPLMGRSAILGDQRNNNFCDADCGKGALHENTYAITKSGLLCVFNSRRLLDKWVELKTSVANSISVGEDRIFVGCSDGTVRCFDPLSLHFVCTLPKPHHLGVDIAKGVSPNAVMYHPENSRYPDVVALTYDEVHKRVTCVYNDHSLYVWSVVEPKRVGKCFSFLFHAACIWGIETYSSALQGLPKGTFLTCSSDDTIRAWNLHDSSVKRNIFCPELLKIIYMDSRLSYITDIDLTTQNSATGGSSEKVDANYDGKNGVRCMKISHDGSHLACGDRSGNITIFGVPQMEQLGKIEAHDSEVLCLEYTSPAACGFRHLLASGSRDRFIHIFDVARSYQFIKTLADHSSSITALKFVRSPLQGSLSSSGQNNVQMISCGADKQIIFRRAQLPAESSSSADIHFNREHLVSGKCTLFDMELDGAEKHILTACQDRHVRVYSVTSSKNTRTFRGAQGEDGTLIKVVLDPSGTFCATSCTDKSIYVYDYQTAECLAQMFGHSELVTGLRFSDDGRNLISVSGDGCIFVWKLPAEITTTIRSKMGLVNEQDNTIIWGSQAPSQQGTLDSKLDVNGNRGLGVQSAPQTPTDDGKLPNWAKKRVGGGDLSELGVAASSGVSDSIGLGGSLAPPRGKWAQSMESMEQGGPLVIKSVLASDPIVHLPRLNKSKSEGAVNVVVNEDDEKDEPSSQEANIHSSNSSGSGLLNNNNSNNVSNAAANNKTNTSATATDANISSNSTKQMGLRSHSPPNALLGRMRLAHQQTDSSGASSMKTTGDEDADCERSDTDQSEKVFYPPAGQSGPPSGGGSSFSVKMGLQNSLSQPSSGGSSGFVDLIEARRRLRSRGGPKDLQQELANSDLNSDSDRDSATPSKFTDRGSLFMSTENLERLGQREKFMKSNYETLGRTAETEQDIVPSLLRKSITAKFKTSPDEIEKKAGPLESTPIAKTGPTIFEKGSLISGAANTPLKPQTGKKPIMSPWASGNHREELSKALQEAKQRLQGVGKGHKLSTSKSIGDLLSLKDRKDFGSDTDKTDKDSRKEELIRRSTSMSDLGGAARLFTTVRKKPAVNDGTEDDGSLFSGGCFLFRSSNNNRSMIRLESSESCTDIRALRDRLRSAKMQLSSQQQQQQSQHQSSNSFGQQHSSLTSGLGSLSASGGIWAQAQKRQFPSYATTPRKYGGSMSRSASMGSLNNPGMYAAPAVSGGQNDQLVGANGLGPGGPLGGIHRAPSAHSLRRGNTNLTKVRSSSALNRNSLINKHLVSPESDSDSDSESTTLSDAVTHRHSLSRSFSRQSQVGLVTPHSGQQLNPQQHQQQSQRGQFTLPRRYSSNANHGEGPRALVEPMPQALSQVAVGHQPLSQELCDRVAEDLKRVTRQAIQLFHRVTLNMELPLSAKSTMTQTLASSVLQAQQHLSLAAPPPPMNPMTHAMLAQQQAMIGHQNHAHSTAQHSQPPLPQQQTPNVTLDASALSMLLGGAAASGANAGADPSAGNHSINSVLQQYTQHILKMVEEKISQAKPDPGAK</sequence>
<dbReference type="PANTHER" id="PTHR45589:SF1">
    <property type="entry name" value="WD REPEAT DOMAIN 62, ISOFORM G"/>
    <property type="match status" value="1"/>
</dbReference>
<dbReference type="EnsemblMetazoa" id="XM_022816392">
    <property type="protein sequence ID" value="XP_022672127"/>
    <property type="gene ID" value="LOC111254934"/>
</dbReference>
<feature type="compositionally biased region" description="Gly residues" evidence="2">
    <location>
        <begin position="1474"/>
        <end position="1483"/>
    </location>
</feature>
<name>A0A7M7KUY4_VARDE</name>
<feature type="compositionally biased region" description="Polar residues" evidence="2">
    <location>
        <begin position="1020"/>
        <end position="1033"/>
    </location>
</feature>
<feature type="region of interest" description="Disordered" evidence="2">
    <location>
        <begin position="877"/>
        <end position="901"/>
    </location>
</feature>
<dbReference type="Gene3D" id="2.130.10.10">
    <property type="entry name" value="YVTN repeat-like/Quinoprotein amine dehydrogenase"/>
    <property type="match status" value="3"/>
</dbReference>
<evidence type="ECO:0000259" key="3">
    <source>
        <dbReference type="Pfam" id="PF24782"/>
    </source>
</evidence>
<accession>A0A7M7KUY4</accession>
<feature type="compositionally biased region" description="Low complexity" evidence="2">
    <location>
        <begin position="1069"/>
        <end position="1086"/>
    </location>
</feature>
<dbReference type="PANTHER" id="PTHR45589">
    <property type="entry name" value="WD REPEAT DOMAIN 62, ISOFORM G"/>
    <property type="match status" value="1"/>
</dbReference>
<feature type="compositionally biased region" description="Low complexity" evidence="2">
    <location>
        <begin position="1565"/>
        <end position="1580"/>
    </location>
</feature>
<keyword evidence="5" id="KW-1185">Reference proteome</keyword>
<feature type="compositionally biased region" description="Polar residues" evidence="2">
    <location>
        <begin position="1547"/>
        <end position="1557"/>
    </location>
</feature>
<dbReference type="SMART" id="SM00320">
    <property type="entry name" value="WD40"/>
    <property type="match status" value="12"/>
</dbReference>
<evidence type="ECO:0000313" key="4">
    <source>
        <dbReference type="EnsemblMetazoa" id="XP_022672127"/>
    </source>
</evidence>
<dbReference type="OrthoDB" id="6154712at2759"/>
<organism evidence="4 5">
    <name type="scientific">Varroa destructor</name>
    <name type="common">Honeybee mite</name>
    <dbReference type="NCBI Taxonomy" id="109461"/>
    <lineage>
        <taxon>Eukaryota</taxon>
        <taxon>Metazoa</taxon>
        <taxon>Ecdysozoa</taxon>
        <taxon>Arthropoda</taxon>
        <taxon>Chelicerata</taxon>
        <taxon>Arachnida</taxon>
        <taxon>Acari</taxon>
        <taxon>Parasitiformes</taxon>
        <taxon>Mesostigmata</taxon>
        <taxon>Gamasina</taxon>
        <taxon>Dermanyssoidea</taxon>
        <taxon>Varroidae</taxon>
        <taxon>Varroa</taxon>
    </lineage>
</organism>
<evidence type="ECO:0000256" key="2">
    <source>
        <dbReference type="SAM" id="MobiDB-lite"/>
    </source>
</evidence>
<dbReference type="InterPro" id="IPR036322">
    <property type="entry name" value="WD40_repeat_dom_sf"/>
</dbReference>
<feature type="region of interest" description="Disordered" evidence="2">
    <location>
        <begin position="1102"/>
        <end position="1137"/>
    </location>
</feature>
<feature type="compositionally biased region" description="Low complexity" evidence="2">
    <location>
        <begin position="1381"/>
        <end position="1410"/>
    </location>
</feature>
<proteinExistence type="predicted"/>
<dbReference type="SUPFAM" id="SSF50998">
    <property type="entry name" value="Quinoprotein alcohol dehydrogenase-like"/>
    <property type="match status" value="1"/>
</dbReference>
<feature type="repeat" description="WD" evidence="1">
    <location>
        <begin position="180"/>
        <end position="223"/>
    </location>
</feature>
<dbReference type="Pfam" id="PF00400">
    <property type="entry name" value="WD40"/>
    <property type="match status" value="2"/>
</dbReference>
<dbReference type="InterPro" id="IPR011047">
    <property type="entry name" value="Quinoprotein_ADH-like_sf"/>
</dbReference>
<keyword evidence="1" id="KW-0853">WD repeat</keyword>
<feature type="compositionally biased region" description="Basic and acidic residues" evidence="2">
    <location>
        <begin position="1041"/>
        <end position="1050"/>
    </location>
</feature>
<dbReference type="OMA" id="TCANCIT"/>
<feature type="compositionally biased region" description="Basic and acidic residues" evidence="2">
    <location>
        <begin position="1284"/>
        <end position="1305"/>
    </location>
</feature>
<dbReference type="KEGG" id="vde:111254934"/>
<dbReference type="InterPro" id="IPR001680">
    <property type="entry name" value="WD40_rpt"/>
</dbReference>
<dbReference type="SUPFAM" id="SSF50978">
    <property type="entry name" value="WD40 repeat-like"/>
    <property type="match status" value="1"/>
</dbReference>
<dbReference type="InterPro" id="IPR052779">
    <property type="entry name" value="WDR62"/>
</dbReference>
<feature type="compositionally biased region" description="Polar residues" evidence="2">
    <location>
        <begin position="1496"/>
        <end position="1516"/>
    </location>
</feature>
<feature type="region of interest" description="Disordered" evidence="2">
    <location>
        <begin position="1"/>
        <end position="30"/>
    </location>
</feature>
<feature type="region of interest" description="Disordered" evidence="2">
    <location>
        <begin position="819"/>
        <end position="856"/>
    </location>
</feature>
<protein>
    <recommendedName>
        <fullName evidence="3">MABP1/WDR62 second WD40 domain-containing protein</fullName>
    </recommendedName>
</protein>
<dbReference type="Pfam" id="PF24782">
    <property type="entry name" value="WD40_MABP1-WDR62_2nd"/>
    <property type="match status" value="1"/>
</dbReference>
<evidence type="ECO:0000313" key="5">
    <source>
        <dbReference type="Proteomes" id="UP000594260"/>
    </source>
</evidence>
<feature type="region of interest" description="Disordered" evidence="2">
    <location>
        <begin position="1284"/>
        <end position="1308"/>
    </location>
</feature>
<feature type="region of interest" description="Disordered" evidence="2">
    <location>
        <begin position="941"/>
        <end position="1090"/>
    </location>
</feature>